<dbReference type="EMBL" id="JACHCF010000005">
    <property type="protein sequence ID" value="MBB5621339.1"/>
    <property type="molecule type" value="Genomic_DNA"/>
</dbReference>
<keyword evidence="1" id="KW-0687">Ribonucleoprotein</keyword>
<gene>
    <name evidence="1" type="ORF">HDE69_002400</name>
</gene>
<dbReference type="AlphaFoldDB" id="A0A7W9DK16"/>
<comment type="caution">
    <text evidence="1">The sequence shown here is derived from an EMBL/GenBank/DDBJ whole genome shotgun (WGS) entry which is preliminary data.</text>
</comment>
<sequence>MGLVERIVYKGSIPDSFFTIPGKIYEELTIKLTEDRAMIAALFKLEAEKNEITIYTDHQHIRLVGIFPHNEDAAYFGFWESADDLALNIEAFGLLESDTSVRKLASMTGPINFNTYNRYRIRAGSLPSWNRFDSEPVNPVYYSSLLAQVNFKEKLTFESRYITQNTLPVLYADYAALMDEQSKIPFEVIALNEQSWMQYEKELFELIEIVFNQNPFYKAISFEQFRLLYGTKFLRKICPHSSVILIDPQSGRLAAMSICYPDYQSLPATADGYDFNRDYPLLKKRRLLGKTVGVHPDFRRQGLMNYICTHYIRAANQYYEDTIFCLMRSDNYSVHFTDHTPYESVKYILYEKELVS</sequence>
<reference evidence="1 2" key="1">
    <citation type="submission" date="2020-08" db="EMBL/GenBank/DDBJ databases">
        <title>Genomic Encyclopedia of Type Strains, Phase IV (KMG-V): Genome sequencing to study the core and pangenomes of soil and plant-associated prokaryotes.</title>
        <authorList>
            <person name="Whitman W."/>
        </authorList>
    </citation>
    <scope>NUCLEOTIDE SEQUENCE [LARGE SCALE GENOMIC DNA]</scope>
    <source>
        <strain evidence="1 2">MP7CTX6</strain>
    </source>
</reference>
<name>A0A7W9DK16_9SPHI</name>
<keyword evidence="1" id="KW-0689">Ribosomal protein</keyword>
<accession>A0A7W9DK16</accession>
<evidence type="ECO:0000313" key="1">
    <source>
        <dbReference type="EMBL" id="MBB5621339.1"/>
    </source>
</evidence>
<dbReference type="GO" id="GO:0005840">
    <property type="term" value="C:ribosome"/>
    <property type="evidence" value="ECO:0007669"/>
    <property type="project" value="UniProtKB-KW"/>
</dbReference>
<evidence type="ECO:0000313" key="2">
    <source>
        <dbReference type="Proteomes" id="UP000537718"/>
    </source>
</evidence>
<organism evidence="1 2">
    <name type="scientific">Pedobacter cryoconitis</name>
    <dbReference type="NCBI Taxonomy" id="188932"/>
    <lineage>
        <taxon>Bacteria</taxon>
        <taxon>Pseudomonadati</taxon>
        <taxon>Bacteroidota</taxon>
        <taxon>Sphingobacteriia</taxon>
        <taxon>Sphingobacteriales</taxon>
        <taxon>Sphingobacteriaceae</taxon>
        <taxon>Pedobacter</taxon>
    </lineage>
</organism>
<dbReference type="SUPFAM" id="SSF55729">
    <property type="entry name" value="Acyl-CoA N-acyltransferases (Nat)"/>
    <property type="match status" value="1"/>
</dbReference>
<protein>
    <submittedName>
        <fullName evidence="1">Ribosomal protein S18 acetylase RimI-like enzyme</fullName>
    </submittedName>
</protein>
<dbReference type="RefSeq" id="WP_183867329.1">
    <property type="nucleotide sequence ID" value="NZ_JACHCF010000005.1"/>
</dbReference>
<dbReference type="InterPro" id="IPR016181">
    <property type="entry name" value="Acyl_CoA_acyltransferase"/>
</dbReference>
<dbReference type="Proteomes" id="UP000537718">
    <property type="component" value="Unassembled WGS sequence"/>
</dbReference>
<proteinExistence type="predicted"/>